<dbReference type="EMBL" id="FUXZ01000042">
    <property type="protein sequence ID" value="SKA73968.1"/>
    <property type="molecule type" value="Genomic_DNA"/>
</dbReference>
<keyword evidence="3" id="KW-1185">Reference proteome</keyword>
<feature type="transmembrane region" description="Helical" evidence="1">
    <location>
        <begin position="177"/>
        <end position="197"/>
    </location>
</feature>
<keyword evidence="1" id="KW-0812">Transmembrane</keyword>
<dbReference type="Proteomes" id="UP000190814">
    <property type="component" value="Unassembled WGS sequence"/>
</dbReference>
<evidence type="ECO:0008006" key="4">
    <source>
        <dbReference type="Google" id="ProtNLM"/>
    </source>
</evidence>
<gene>
    <name evidence="2" type="ORF">SAMN02745111_02475</name>
</gene>
<dbReference type="AlphaFoldDB" id="A0A1T4WAA6"/>
<dbReference type="OrthoDB" id="2032850at2"/>
<keyword evidence="1" id="KW-1133">Transmembrane helix</keyword>
<feature type="transmembrane region" description="Helical" evidence="1">
    <location>
        <begin position="149"/>
        <end position="171"/>
    </location>
</feature>
<proteinExistence type="predicted"/>
<feature type="transmembrane region" description="Helical" evidence="1">
    <location>
        <begin position="50"/>
        <end position="70"/>
    </location>
</feature>
<sequence>MYTAIDLSTDKFIETALNLFNSTMSLLYDLLSINPTKGAYKGGYGTVSKLYTTFSAIGVSLMVLFFVYGFCRDSFDVKADLTLNSSIKEYIRLIIVSNLIANFITLVPKLYSWAIIMLLATKKESDMFDAEKVGASIEEGIGFGDVGSWLLSILFILITLACCCIMIFATFGRFLNLFIILPFATIALSTIAGGGNLSHTGFSYIKTTLTYIFEIVIMGVVLALSGTFLSSVSIGADDNGLLIMVEVIAKMLTITAAYKGSENICRKAFGL</sequence>
<protein>
    <recommendedName>
        <fullName evidence="4">TrbL/VirB6 plasmid conjugal transfer protein</fullName>
    </recommendedName>
</protein>
<feature type="transmembrane region" description="Helical" evidence="1">
    <location>
        <begin position="209"/>
        <end position="229"/>
    </location>
</feature>
<evidence type="ECO:0000313" key="3">
    <source>
        <dbReference type="Proteomes" id="UP000190814"/>
    </source>
</evidence>
<keyword evidence="1" id="KW-0472">Membrane</keyword>
<organism evidence="2 3">
    <name type="scientific">Eubacterium uniforme</name>
    <dbReference type="NCBI Taxonomy" id="39495"/>
    <lineage>
        <taxon>Bacteria</taxon>
        <taxon>Bacillati</taxon>
        <taxon>Bacillota</taxon>
        <taxon>Clostridia</taxon>
        <taxon>Eubacteriales</taxon>
        <taxon>Eubacteriaceae</taxon>
        <taxon>Eubacterium</taxon>
    </lineage>
</organism>
<accession>A0A1T4WAA6</accession>
<feature type="transmembrane region" description="Helical" evidence="1">
    <location>
        <begin position="90"/>
        <end position="119"/>
    </location>
</feature>
<dbReference type="RefSeq" id="WP_078767258.1">
    <property type="nucleotide sequence ID" value="NZ_FUXZ01000042.1"/>
</dbReference>
<reference evidence="2 3" key="1">
    <citation type="submission" date="2017-02" db="EMBL/GenBank/DDBJ databases">
        <authorList>
            <person name="Peterson S.W."/>
        </authorList>
    </citation>
    <scope>NUCLEOTIDE SEQUENCE [LARGE SCALE GENOMIC DNA]</scope>
    <source>
        <strain evidence="2 3">ATCC 35992</strain>
    </source>
</reference>
<evidence type="ECO:0000313" key="2">
    <source>
        <dbReference type="EMBL" id="SKA73968.1"/>
    </source>
</evidence>
<evidence type="ECO:0000256" key="1">
    <source>
        <dbReference type="SAM" id="Phobius"/>
    </source>
</evidence>
<dbReference type="STRING" id="39495.SAMN02745111_02475"/>
<name>A0A1T4WAA6_9FIRM</name>